<dbReference type="GO" id="GO:0005737">
    <property type="term" value="C:cytoplasm"/>
    <property type="evidence" value="ECO:0007669"/>
    <property type="project" value="TreeGrafter"/>
</dbReference>
<evidence type="ECO:0000256" key="2">
    <source>
        <dbReference type="SAM" id="MobiDB-lite"/>
    </source>
</evidence>
<feature type="region of interest" description="Disordered" evidence="2">
    <location>
        <begin position="1756"/>
        <end position="1777"/>
    </location>
</feature>
<feature type="region of interest" description="Disordered" evidence="2">
    <location>
        <begin position="420"/>
        <end position="451"/>
    </location>
</feature>
<dbReference type="GO" id="GO:0000724">
    <property type="term" value="P:double-strand break repair via homologous recombination"/>
    <property type="evidence" value="ECO:0007669"/>
    <property type="project" value="TreeGrafter"/>
</dbReference>
<dbReference type="InterPro" id="IPR002110">
    <property type="entry name" value="Ankyrin_rpt"/>
</dbReference>
<evidence type="ECO:0000313" key="4">
    <source>
        <dbReference type="Proteomes" id="UP000515154"/>
    </source>
</evidence>
<feature type="region of interest" description="Disordered" evidence="2">
    <location>
        <begin position="1599"/>
        <end position="1641"/>
    </location>
</feature>
<dbReference type="CDD" id="cd10454">
    <property type="entry name" value="GIY-YIG_COG3680_Meta"/>
    <property type="match status" value="1"/>
</dbReference>
<feature type="compositionally biased region" description="Basic and acidic residues" evidence="2">
    <location>
        <begin position="258"/>
        <end position="272"/>
    </location>
</feature>
<keyword evidence="4" id="KW-1185">Reference proteome</keyword>
<dbReference type="InterPro" id="IPR036770">
    <property type="entry name" value="Ankyrin_rpt-contain_sf"/>
</dbReference>
<dbReference type="InterPro" id="IPR003887">
    <property type="entry name" value="LEM_dom"/>
</dbReference>
<dbReference type="RefSeq" id="XP_036365868.1">
    <property type="nucleotide sequence ID" value="XM_036509975.1"/>
</dbReference>
<dbReference type="Proteomes" id="UP000515154">
    <property type="component" value="Linkage group LG16"/>
</dbReference>
<feature type="region of interest" description="Disordered" evidence="2">
    <location>
        <begin position="562"/>
        <end position="596"/>
    </location>
</feature>
<evidence type="ECO:0000256" key="1">
    <source>
        <dbReference type="PROSITE-ProRule" id="PRU00023"/>
    </source>
</evidence>
<feature type="domain" description="LEM" evidence="3">
    <location>
        <begin position="1810"/>
        <end position="1855"/>
    </location>
</feature>
<feature type="compositionally biased region" description="Polar residues" evidence="2">
    <location>
        <begin position="1607"/>
        <end position="1616"/>
    </location>
</feature>
<dbReference type="PROSITE" id="PS50297">
    <property type="entry name" value="ANK_REP_REGION"/>
    <property type="match status" value="1"/>
</dbReference>
<dbReference type="PANTHER" id="PTHR46427">
    <property type="entry name" value="ANKYRIN REPEAT AND LEM DOMAIN-CONTAINING PROTEIN 1"/>
    <property type="match status" value="1"/>
</dbReference>
<feature type="region of interest" description="Disordered" evidence="2">
    <location>
        <begin position="1351"/>
        <end position="1377"/>
    </location>
</feature>
<dbReference type="GO" id="GO:0000712">
    <property type="term" value="P:resolution of meiotic recombination intermediates"/>
    <property type="evidence" value="ECO:0007669"/>
    <property type="project" value="TreeGrafter"/>
</dbReference>
<feature type="region of interest" description="Disordered" evidence="2">
    <location>
        <begin position="614"/>
        <end position="665"/>
    </location>
</feature>
<dbReference type="GO" id="GO:0005654">
    <property type="term" value="C:nucleoplasm"/>
    <property type="evidence" value="ECO:0007669"/>
    <property type="project" value="TreeGrafter"/>
</dbReference>
<dbReference type="GO" id="GO:0004520">
    <property type="term" value="F:DNA endonuclease activity"/>
    <property type="evidence" value="ECO:0007669"/>
    <property type="project" value="TreeGrafter"/>
</dbReference>
<reference evidence="5" key="1">
    <citation type="submission" date="2025-08" db="UniProtKB">
        <authorList>
            <consortium name="RefSeq"/>
        </authorList>
    </citation>
    <scope>IDENTIFICATION</scope>
</reference>
<dbReference type="SMART" id="SM00248">
    <property type="entry name" value="ANK"/>
    <property type="match status" value="3"/>
</dbReference>
<feature type="compositionally biased region" description="Basic residues" evidence="2">
    <location>
        <begin position="286"/>
        <end position="296"/>
    </location>
</feature>
<feature type="compositionally biased region" description="Basic and acidic residues" evidence="2">
    <location>
        <begin position="1756"/>
        <end position="1773"/>
    </location>
</feature>
<feature type="region of interest" description="Disordered" evidence="2">
    <location>
        <begin position="1461"/>
        <end position="1498"/>
    </location>
</feature>
<feature type="region of interest" description="Disordered" evidence="2">
    <location>
        <begin position="482"/>
        <end position="506"/>
    </location>
</feature>
<gene>
    <name evidence="5" type="primary">LOC115220343</name>
</gene>
<accession>A0A7E6FE81</accession>
<feature type="region of interest" description="Disordered" evidence="2">
    <location>
        <begin position="1030"/>
        <end position="1079"/>
    </location>
</feature>
<keyword evidence="1" id="KW-0040">ANK repeat</keyword>
<dbReference type="Pfam" id="PF12796">
    <property type="entry name" value="Ank_2"/>
    <property type="match status" value="1"/>
</dbReference>
<dbReference type="SUPFAM" id="SSF48403">
    <property type="entry name" value="Ankyrin repeat"/>
    <property type="match status" value="1"/>
</dbReference>
<feature type="compositionally biased region" description="Basic and acidic residues" evidence="2">
    <location>
        <begin position="1042"/>
        <end position="1061"/>
    </location>
</feature>
<feature type="compositionally biased region" description="Polar residues" evidence="2">
    <location>
        <begin position="1063"/>
        <end position="1073"/>
    </location>
</feature>
<dbReference type="Pfam" id="PF22945">
    <property type="entry name" value="LEM-3_GIY-YIG"/>
    <property type="match status" value="1"/>
</dbReference>
<evidence type="ECO:0000259" key="3">
    <source>
        <dbReference type="PROSITE" id="PS50954"/>
    </source>
</evidence>
<proteinExistence type="predicted"/>
<organism evidence="4 5">
    <name type="scientific">Octopus sinensis</name>
    <name type="common">East Asian common octopus</name>
    <dbReference type="NCBI Taxonomy" id="2607531"/>
    <lineage>
        <taxon>Eukaryota</taxon>
        <taxon>Metazoa</taxon>
        <taxon>Spiralia</taxon>
        <taxon>Lophotrochozoa</taxon>
        <taxon>Mollusca</taxon>
        <taxon>Cephalopoda</taxon>
        <taxon>Coleoidea</taxon>
        <taxon>Octopodiformes</taxon>
        <taxon>Octopoda</taxon>
        <taxon>Incirrata</taxon>
        <taxon>Octopodidae</taxon>
        <taxon>Octopus</taxon>
    </lineage>
</organism>
<feature type="repeat" description="ANK" evidence="1">
    <location>
        <begin position="71"/>
        <end position="103"/>
    </location>
</feature>
<feature type="compositionally biased region" description="Basic and acidic residues" evidence="2">
    <location>
        <begin position="627"/>
        <end position="644"/>
    </location>
</feature>
<dbReference type="Gene3D" id="1.25.40.20">
    <property type="entry name" value="Ankyrin repeat-containing domain"/>
    <property type="match status" value="1"/>
</dbReference>
<dbReference type="InterPro" id="IPR034998">
    <property type="entry name" value="ANKLE1"/>
</dbReference>
<feature type="region of interest" description="Disordered" evidence="2">
    <location>
        <begin position="170"/>
        <end position="323"/>
    </location>
</feature>
<feature type="compositionally biased region" description="Polar residues" evidence="2">
    <location>
        <begin position="1481"/>
        <end position="1498"/>
    </location>
</feature>
<feature type="compositionally biased region" description="Polar residues" evidence="2">
    <location>
        <begin position="1367"/>
        <end position="1377"/>
    </location>
</feature>
<feature type="compositionally biased region" description="Low complexity" evidence="2">
    <location>
        <begin position="562"/>
        <end position="576"/>
    </location>
</feature>
<dbReference type="PANTHER" id="PTHR46427:SF1">
    <property type="entry name" value="ANKYRIN REPEAT AND LEM DOMAIN-CONTAINING PROTEIN 1"/>
    <property type="match status" value="1"/>
</dbReference>
<evidence type="ECO:0000313" key="5">
    <source>
        <dbReference type="RefSeq" id="XP_036365868.1"/>
    </source>
</evidence>
<dbReference type="PROSITE" id="PS50088">
    <property type="entry name" value="ANK_REPEAT"/>
    <property type="match status" value="1"/>
</dbReference>
<dbReference type="PROSITE" id="PS50954">
    <property type="entry name" value="LEM"/>
    <property type="match status" value="1"/>
</dbReference>
<sequence>MAHVHGDQKLKDAIEKQNERKVRQLLEDGIDPNALFHDDDIAPIHLGPGINKSITHLLLEYGGNPNLRTQEGVTPLHIAATWGNTDTLKLLLKNGGDITLRDADGNTALDMAQNYAHEDCIRILQRHSQKLKSKLDAHLRQLKRSCSLNEKTKPTSSRYVHRMPSESFNASQYVTADSDPEEYESLEKSKSKPSFSILKRTQNGLVHHSKDKQFEMRKSVSTESYEEKYSSKNTGHQSSDRPIPALRRRTGNIANLPEKFKDTEVKSKKESEVSSEMFLTPTASSPRRHRHRPSRRYHSDDDSPNVSSLDQISSSEEELISSTNTTTDSDLYITVNETPQKPVFPRIDSDLSIDLQRKMEKLQSLKIPIAQKIEQLRNCLNRLENNQLSASLEQILHESLINESKPISVPIVRESYPPTHSRLWNGRHREGRTQPAHSVHKKSSPNNVDIKLSMDIPSGKIYVNERNIKKSKHRGHQTYEIHLDSSESTEKSSNRSKDDSVIDIKLKPKKKSHKKIYVVNPPHGSEFPAKYERFEYLNTENNDKGKLVCNEPSYRGPYPNVTENNHNRNNPRFYNPAAGHTGYLPQQTNQNGWGRGQYIDERCDRIVANTTSSLYQKIPRSNAEKTSSNKEKQRQEPSRTRENGHPSGHLYPKLTALTGNDDESCENRTSVRCVQIPPRLQQQQQQQNVHLRTVSGRDHFDGTVEETIVKQVFRPPRSKPQAVLSKRTQEFRKPDSQVLTHAEVLQEEEPSRNKISAGNKNFRFGGRVTQKPCHRDIAAKTTVPMVMNTPLNPQIARCKLYETESVVQNMDVKRTESNVSCATTDTYVTCRTTGSENSEEFFSCDDGTNESALESKFESALHSFSSYLKNQFEQSNSQEFSSFQDFRFNTEELSKAMLELNLKEGNDSSIDAEAYMSMLSRIEDQIITEPQQNGQESISLYTSQFKDVNTPENSCYISTSEQCQPVNSQQVVHRQSVSPELKCYDPKESKYNSALLPRESDEDSLYLVCFPNNSSAAQFQSFDEPDCKRLVPKPPKLLPESQQKKYSADRDRDSNEPEKIRGSHSSQFSQVMSELQGKFQRKAAQPTASFYRWQPPDYLLKSKVSSPASKAVGSTIISNTHQENLKRNVGIELKNHPLVKKFNRSDDGELSSSCVENSYHFHSCETSGNANCSNMVSEPIVSKSNDVPLRIERTASRSHFVSFEEKKKLHCKPSRKQGRLVDLHSYYTSVQEEDGLDHSRYVSVQEEEEEQLQQVDSRYVSVQGEAKPADSQYLSFQEDEIPNSRYLSVHGENQPFTSQSHYLSVREEPEASSSKHHSILAQNQNKSVNSQSHFLSAQEDGLGISKINHIQQRRKRIPQNEPVTLKTRFTSPTDNCGDQSHYESFQDGMVSIEGQYFSTVQQDSSNSLKDQNLEQSSALDKSAVNSQWQYVSASSGFHNRSVTWQNPISTYDEPDAVVVPSTDDSLSWSPGKDGHPPQIPPFTSTSASEDVTSGSTSSDGLKKCLASKEFLSPEKRTTMWVNGLYKIEEYFDQNISSINPVTSQSSSSDNVINMKKIAANANRPQPSAPPKSEVFSEFTTAHSDFNAITDISTVAVAGTTGDKSDPLTPSSRSPQRPTLYPSLHDPLPNPASSPTREEHLSDYSEKYPGSIIDHLKHPNLSDALDICSSSGATSGSIERFLTPYQEENEQAPVGFDEVDFMPTLSQANKIVATVHYGETYRSCIKLPDKHDKDIKFIHIDPERHINFIERRISVEPESSHSDDSVDAKKHLSPEETSSESSDELFWKSYSKAKRDKTLTDSKLLQLQSVLKSHGSFTDDGLKKIFVDFDLPHPGPITSTTRGMYINRLKAIANGTLSPKVLPSPDYPVTLRQAMRELPNWTETIEMEQKMVEKFESSKYSQKRKGGNLKHFFTYLLLDPRVTKNLPFQASKIGDKSELFRNFVYAIFYVGKGTRDRPYSHLYEAMKRLNSKETKNDEKLSHIIDIWNDEQGVISLHCFQGVISDEAHSREACIIDAIGLFNLTNKMRGTCYGLTAKWSASQKRRMGTYWLYKAFQIFLAEGERQIFPIDLDCKS</sequence>
<feature type="compositionally biased region" description="Basic and acidic residues" evidence="2">
    <location>
        <begin position="211"/>
        <end position="230"/>
    </location>
</feature>
<protein>
    <submittedName>
        <fullName evidence="5">Uncharacterized protein LOC115220343 isoform X2</fullName>
    </submittedName>
</protein>
<name>A0A7E6FE81_9MOLL</name>